<evidence type="ECO:0000313" key="6">
    <source>
        <dbReference type="Proteomes" id="UP000634919"/>
    </source>
</evidence>
<dbReference type="EMBL" id="JACSQK010000004">
    <property type="protein sequence ID" value="MBD7960523.1"/>
    <property type="molecule type" value="Genomic_DNA"/>
</dbReference>
<dbReference type="SMART" id="SM00267">
    <property type="entry name" value="GGDEF"/>
    <property type="match status" value="1"/>
</dbReference>
<proteinExistence type="predicted"/>
<feature type="transmembrane region" description="Helical" evidence="3">
    <location>
        <begin position="186"/>
        <end position="206"/>
    </location>
</feature>
<evidence type="ECO:0000256" key="2">
    <source>
        <dbReference type="ARBA" id="ARBA00034247"/>
    </source>
</evidence>
<protein>
    <recommendedName>
        <fullName evidence="1">diguanylate cyclase</fullName>
        <ecNumber evidence="1">2.7.7.65</ecNumber>
    </recommendedName>
</protein>
<accession>A0ABR8SAN9</accession>
<evidence type="ECO:0000256" key="3">
    <source>
        <dbReference type="SAM" id="Phobius"/>
    </source>
</evidence>
<dbReference type="Gene3D" id="3.30.70.270">
    <property type="match status" value="1"/>
</dbReference>
<feature type="transmembrane region" description="Helical" evidence="3">
    <location>
        <begin position="36"/>
        <end position="56"/>
    </location>
</feature>
<dbReference type="SUPFAM" id="SSF55073">
    <property type="entry name" value="Nucleotide cyclase"/>
    <property type="match status" value="1"/>
</dbReference>
<feature type="domain" description="GGDEF" evidence="4">
    <location>
        <begin position="247"/>
        <end position="382"/>
    </location>
</feature>
<keyword evidence="3" id="KW-0812">Transmembrane</keyword>
<feature type="transmembrane region" description="Helical" evidence="3">
    <location>
        <begin position="116"/>
        <end position="135"/>
    </location>
</feature>
<name>A0ABR8SAN9_9BURK</name>
<evidence type="ECO:0000313" key="5">
    <source>
        <dbReference type="EMBL" id="MBD7960523.1"/>
    </source>
</evidence>
<dbReference type="RefSeq" id="WP_191722934.1">
    <property type="nucleotide sequence ID" value="NZ_JACSQK010000004.1"/>
</dbReference>
<organism evidence="5 6">
    <name type="scientific">Comamonas avium</name>
    <dbReference type="NCBI Taxonomy" id="2762231"/>
    <lineage>
        <taxon>Bacteria</taxon>
        <taxon>Pseudomonadati</taxon>
        <taxon>Pseudomonadota</taxon>
        <taxon>Betaproteobacteria</taxon>
        <taxon>Burkholderiales</taxon>
        <taxon>Comamonadaceae</taxon>
        <taxon>Comamonas</taxon>
    </lineage>
</organism>
<dbReference type="InterPro" id="IPR043128">
    <property type="entry name" value="Rev_trsase/Diguanyl_cyclase"/>
</dbReference>
<dbReference type="CDD" id="cd01949">
    <property type="entry name" value="GGDEF"/>
    <property type="match status" value="1"/>
</dbReference>
<feature type="transmembrane region" description="Helical" evidence="3">
    <location>
        <begin position="147"/>
        <end position="166"/>
    </location>
</feature>
<dbReference type="PANTHER" id="PTHR45138">
    <property type="entry name" value="REGULATORY COMPONENTS OF SENSORY TRANSDUCTION SYSTEM"/>
    <property type="match status" value="1"/>
</dbReference>
<sequence length="395" mass="43907">MPDLTTIALMIALSSGSSAISVILTGRTHWREGSLLMAMTMTCYGLSYVCISFMASPNPTQWFMAAYAVFACGQSCWLATIYRFYQIRPPWWLLLCLPLWALLLFTLAINQPELRVRLVSGLFLCSEIWGLLLLARRRSEPLNKGSVVLVVGVLMFCSAMLLRVFLPNASLTLRDPASSSTHLLLSFTILFIAMHLKSTGFLLLCSGRQHNRLQYMANMDVLTELPNRRALMQSLEIMCGQAQLYQTPFSLLMIDVDHFKRVNDACGHQEGDRVLTQIAHLLQTHVRPHDIVGRYGGEEFVIACPNTDTLNASLLADRMCHAVRSAVAAHHAQETWPVTISVGLHVCYPAEAQTLDHALLCADQALYQAKTNGRNRVWQQDSTHASPAATASVDA</sequence>
<evidence type="ECO:0000259" key="4">
    <source>
        <dbReference type="PROSITE" id="PS50887"/>
    </source>
</evidence>
<keyword evidence="3" id="KW-0472">Membrane</keyword>
<dbReference type="PANTHER" id="PTHR45138:SF9">
    <property type="entry name" value="DIGUANYLATE CYCLASE DGCM-RELATED"/>
    <property type="match status" value="1"/>
</dbReference>
<feature type="transmembrane region" description="Helical" evidence="3">
    <location>
        <begin position="91"/>
        <end position="110"/>
    </location>
</feature>
<feature type="transmembrane region" description="Helical" evidence="3">
    <location>
        <begin position="62"/>
        <end position="84"/>
    </location>
</feature>
<comment type="catalytic activity">
    <reaction evidence="2">
        <text>2 GTP = 3',3'-c-di-GMP + 2 diphosphate</text>
        <dbReference type="Rhea" id="RHEA:24898"/>
        <dbReference type="ChEBI" id="CHEBI:33019"/>
        <dbReference type="ChEBI" id="CHEBI:37565"/>
        <dbReference type="ChEBI" id="CHEBI:58805"/>
        <dbReference type="EC" id="2.7.7.65"/>
    </reaction>
</comment>
<reference evidence="5 6" key="1">
    <citation type="submission" date="2020-08" db="EMBL/GenBank/DDBJ databases">
        <title>A Genomic Blueprint of the Chicken Gut Microbiome.</title>
        <authorList>
            <person name="Gilroy R."/>
            <person name="Ravi A."/>
            <person name="Getino M."/>
            <person name="Pursley I."/>
            <person name="Horton D.L."/>
            <person name="Alikhan N.-F."/>
            <person name="Baker D."/>
            <person name="Gharbi K."/>
            <person name="Hall N."/>
            <person name="Watson M."/>
            <person name="Adriaenssens E.M."/>
            <person name="Foster-Nyarko E."/>
            <person name="Jarju S."/>
            <person name="Secka A."/>
            <person name="Antonio M."/>
            <person name="Oren A."/>
            <person name="Chaudhuri R."/>
            <person name="La Ragione R.M."/>
            <person name="Hildebrand F."/>
            <person name="Pallen M.J."/>
        </authorList>
    </citation>
    <scope>NUCLEOTIDE SEQUENCE [LARGE SCALE GENOMIC DNA]</scope>
    <source>
        <strain evidence="5 6">Sa2CVA6</strain>
    </source>
</reference>
<dbReference type="Proteomes" id="UP000634919">
    <property type="component" value="Unassembled WGS sequence"/>
</dbReference>
<dbReference type="InterPro" id="IPR000160">
    <property type="entry name" value="GGDEF_dom"/>
</dbReference>
<dbReference type="InterPro" id="IPR029787">
    <property type="entry name" value="Nucleotide_cyclase"/>
</dbReference>
<dbReference type="EC" id="2.7.7.65" evidence="1"/>
<keyword evidence="3" id="KW-1133">Transmembrane helix</keyword>
<evidence type="ECO:0000256" key="1">
    <source>
        <dbReference type="ARBA" id="ARBA00012528"/>
    </source>
</evidence>
<keyword evidence="6" id="KW-1185">Reference proteome</keyword>
<gene>
    <name evidence="5" type="ORF">H9646_08490</name>
</gene>
<dbReference type="InterPro" id="IPR050469">
    <property type="entry name" value="Diguanylate_Cyclase"/>
</dbReference>
<feature type="transmembrane region" description="Helical" evidence="3">
    <location>
        <begin position="6"/>
        <end position="24"/>
    </location>
</feature>
<dbReference type="NCBIfam" id="TIGR00254">
    <property type="entry name" value="GGDEF"/>
    <property type="match status" value="1"/>
</dbReference>
<comment type="caution">
    <text evidence="5">The sequence shown here is derived from an EMBL/GenBank/DDBJ whole genome shotgun (WGS) entry which is preliminary data.</text>
</comment>
<dbReference type="PROSITE" id="PS50887">
    <property type="entry name" value="GGDEF"/>
    <property type="match status" value="1"/>
</dbReference>
<dbReference type="Pfam" id="PF00990">
    <property type="entry name" value="GGDEF"/>
    <property type="match status" value="1"/>
</dbReference>